<dbReference type="InterPro" id="IPR021352">
    <property type="entry name" value="DUF2971"/>
</dbReference>
<organism evidence="1 2">
    <name type="scientific">Dyella acidisoli</name>
    <dbReference type="NCBI Taxonomy" id="1867834"/>
    <lineage>
        <taxon>Bacteria</taxon>
        <taxon>Pseudomonadati</taxon>
        <taxon>Pseudomonadota</taxon>
        <taxon>Gammaproteobacteria</taxon>
        <taxon>Lysobacterales</taxon>
        <taxon>Rhodanobacteraceae</taxon>
        <taxon>Dyella</taxon>
    </lineage>
</organism>
<accession>A0ABQ5XIS9</accession>
<sequence length="283" mass="31438">MGLFYHYCVPSTFHSIVSGRSLWLSSLSMSNDSMEGKLVSNIVSTLAKDDKVEAKVLEEIKTIVGFYEYVADGFGICLSVEGDLLSQWRGYAGDATGFSIGFNGLYLAQLAEQQKDANIVVQRVIYDKQQQVDLVKPLYETIKKRVESGPLGEQDETSAEATESFGQALAYEEKLNKARVNLIQRFGPTIPPSLFAMKSSAFAEEKEWRVISLGVALGNCSFRVSGNKIVPYRSLALDDLTQPAIVKVILGPKNPTPKRVVERFLENNGFKDVRVEQSTLTYR</sequence>
<gene>
    <name evidence="1" type="ORF">GCM10007901_05600</name>
</gene>
<dbReference type="Proteomes" id="UP001156670">
    <property type="component" value="Unassembled WGS sequence"/>
</dbReference>
<evidence type="ECO:0000313" key="2">
    <source>
        <dbReference type="Proteomes" id="UP001156670"/>
    </source>
</evidence>
<keyword evidence="2" id="KW-1185">Reference proteome</keyword>
<name>A0ABQ5XIS9_9GAMM</name>
<comment type="caution">
    <text evidence="1">The sequence shown here is derived from an EMBL/GenBank/DDBJ whole genome shotgun (WGS) entry which is preliminary data.</text>
</comment>
<dbReference type="Pfam" id="PF11185">
    <property type="entry name" value="DUF2971"/>
    <property type="match status" value="1"/>
</dbReference>
<reference evidence="2" key="1">
    <citation type="journal article" date="2019" name="Int. J. Syst. Evol. Microbiol.">
        <title>The Global Catalogue of Microorganisms (GCM) 10K type strain sequencing project: providing services to taxonomists for standard genome sequencing and annotation.</title>
        <authorList>
            <consortium name="The Broad Institute Genomics Platform"/>
            <consortium name="The Broad Institute Genome Sequencing Center for Infectious Disease"/>
            <person name="Wu L."/>
            <person name="Ma J."/>
        </authorList>
    </citation>
    <scope>NUCLEOTIDE SEQUENCE [LARGE SCALE GENOMIC DNA]</scope>
    <source>
        <strain evidence="2">NBRC 111980</strain>
    </source>
</reference>
<protein>
    <recommendedName>
        <fullName evidence="3">DUF2971 domain-containing protein</fullName>
    </recommendedName>
</protein>
<dbReference type="EMBL" id="BSOB01000005">
    <property type="protein sequence ID" value="GLQ91610.1"/>
    <property type="molecule type" value="Genomic_DNA"/>
</dbReference>
<evidence type="ECO:0008006" key="3">
    <source>
        <dbReference type="Google" id="ProtNLM"/>
    </source>
</evidence>
<dbReference type="RefSeq" id="WP_284319375.1">
    <property type="nucleotide sequence ID" value="NZ_BSOB01000005.1"/>
</dbReference>
<proteinExistence type="predicted"/>
<evidence type="ECO:0000313" key="1">
    <source>
        <dbReference type="EMBL" id="GLQ91610.1"/>
    </source>
</evidence>